<keyword evidence="2" id="KW-1185">Reference proteome</keyword>
<organism evidence="1 2">
    <name type="scientific">Halopiger aswanensis</name>
    <dbReference type="NCBI Taxonomy" id="148449"/>
    <lineage>
        <taxon>Archaea</taxon>
        <taxon>Methanobacteriati</taxon>
        <taxon>Methanobacteriota</taxon>
        <taxon>Stenosarchaea group</taxon>
        <taxon>Halobacteria</taxon>
        <taxon>Halobacteriales</taxon>
        <taxon>Natrialbaceae</taxon>
        <taxon>Halopiger</taxon>
    </lineage>
</organism>
<evidence type="ECO:0000313" key="2">
    <source>
        <dbReference type="Proteomes" id="UP000283805"/>
    </source>
</evidence>
<name>A0A3R7D7G9_9EURY</name>
<proteinExistence type="predicted"/>
<reference evidence="1 2" key="1">
    <citation type="submission" date="2018-09" db="EMBL/GenBank/DDBJ databases">
        <title>Genomic Encyclopedia of Archaeal and Bacterial Type Strains, Phase II (KMG-II): from individual species to whole genera.</title>
        <authorList>
            <person name="Goeker M."/>
        </authorList>
    </citation>
    <scope>NUCLEOTIDE SEQUENCE [LARGE SCALE GENOMIC DNA]</scope>
    <source>
        <strain evidence="1 2">DSM 13151</strain>
    </source>
</reference>
<comment type="caution">
    <text evidence="1">The sequence shown here is derived from an EMBL/GenBank/DDBJ whole genome shotgun (WGS) entry which is preliminary data.</text>
</comment>
<gene>
    <name evidence="1" type="ORF">ATJ93_3702</name>
</gene>
<dbReference type="AlphaFoldDB" id="A0A3R7D7G9"/>
<protein>
    <submittedName>
        <fullName evidence="1">Uncharacterized protein</fullName>
    </submittedName>
</protein>
<dbReference type="EMBL" id="RAPO01000004">
    <property type="protein sequence ID" value="RKD88886.1"/>
    <property type="molecule type" value="Genomic_DNA"/>
</dbReference>
<accession>A0A3R7D7G9</accession>
<evidence type="ECO:0000313" key="1">
    <source>
        <dbReference type="EMBL" id="RKD88886.1"/>
    </source>
</evidence>
<dbReference type="Proteomes" id="UP000283805">
    <property type="component" value="Unassembled WGS sequence"/>
</dbReference>
<sequence length="63" mass="6729">MPGNQRACETNDTVVDERQKVAGRCCECGAVYSAWVLSDSTVQPIGKKDGCRCGASTFEAISQ</sequence>